<feature type="domain" description="ABC transmembrane type-1" evidence="8">
    <location>
        <begin position="45"/>
        <end position="229"/>
    </location>
</feature>
<keyword evidence="10" id="KW-1185">Reference proteome</keyword>
<feature type="transmembrane region" description="Helical" evidence="7">
    <location>
        <begin position="54"/>
        <end position="73"/>
    </location>
</feature>
<evidence type="ECO:0000256" key="6">
    <source>
        <dbReference type="ARBA" id="ARBA00023136"/>
    </source>
</evidence>
<keyword evidence="4 7" id="KW-0812">Transmembrane</keyword>
<dbReference type="RefSeq" id="WP_349299757.1">
    <property type="nucleotide sequence ID" value="NZ_JBEDNQ010000008.1"/>
</dbReference>
<dbReference type="PROSITE" id="PS50928">
    <property type="entry name" value="ABC_TM1"/>
    <property type="match status" value="1"/>
</dbReference>
<keyword evidence="5 7" id="KW-1133">Transmembrane helix</keyword>
<feature type="transmembrane region" description="Helical" evidence="7">
    <location>
        <begin position="94"/>
        <end position="122"/>
    </location>
</feature>
<comment type="similarity">
    <text evidence="7">Belongs to the binding-protein-dependent transport system permease family.</text>
</comment>
<feature type="transmembrane region" description="Helical" evidence="7">
    <location>
        <begin position="163"/>
        <end position="186"/>
    </location>
</feature>
<evidence type="ECO:0000256" key="7">
    <source>
        <dbReference type="RuleBase" id="RU363032"/>
    </source>
</evidence>
<evidence type="ECO:0000256" key="4">
    <source>
        <dbReference type="ARBA" id="ARBA00022692"/>
    </source>
</evidence>
<dbReference type="Gene3D" id="1.10.3720.10">
    <property type="entry name" value="MetI-like"/>
    <property type="match status" value="1"/>
</dbReference>
<dbReference type="InterPro" id="IPR000515">
    <property type="entry name" value="MetI-like"/>
</dbReference>
<protein>
    <submittedName>
        <fullName evidence="9">ABC transporter permease</fullName>
    </submittedName>
</protein>
<evidence type="ECO:0000256" key="3">
    <source>
        <dbReference type="ARBA" id="ARBA00022475"/>
    </source>
</evidence>
<keyword evidence="6 7" id="KW-0472">Membrane</keyword>
<gene>
    <name evidence="9" type="ORF">WIS52_19610</name>
</gene>
<dbReference type="PANTHER" id="PTHR30151:SF0">
    <property type="entry name" value="ABC TRANSPORTER PERMEASE PROTEIN MJ0413-RELATED"/>
    <property type="match status" value="1"/>
</dbReference>
<evidence type="ECO:0000313" key="9">
    <source>
        <dbReference type="EMBL" id="MEQ3552685.1"/>
    </source>
</evidence>
<dbReference type="EMBL" id="JBEDNQ010000008">
    <property type="protein sequence ID" value="MEQ3552685.1"/>
    <property type="molecule type" value="Genomic_DNA"/>
</dbReference>
<dbReference type="PANTHER" id="PTHR30151">
    <property type="entry name" value="ALKANE SULFONATE ABC TRANSPORTER-RELATED, MEMBRANE SUBUNIT"/>
    <property type="match status" value="1"/>
</dbReference>
<organism evidence="9 10">
    <name type="scientific">Pseudonocardia nematodicida</name>
    <dbReference type="NCBI Taxonomy" id="1206997"/>
    <lineage>
        <taxon>Bacteria</taxon>
        <taxon>Bacillati</taxon>
        <taxon>Actinomycetota</taxon>
        <taxon>Actinomycetes</taxon>
        <taxon>Pseudonocardiales</taxon>
        <taxon>Pseudonocardiaceae</taxon>
        <taxon>Pseudonocardia</taxon>
    </lineage>
</organism>
<evidence type="ECO:0000259" key="8">
    <source>
        <dbReference type="PROSITE" id="PS50928"/>
    </source>
</evidence>
<keyword evidence="3" id="KW-1003">Cell membrane</keyword>
<dbReference type="Pfam" id="PF00528">
    <property type="entry name" value="BPD_transp_1"/>
    <property type="match status" value="1"/>
</dbReference>
<name>A0ABV1KDZ8_9PSEU</name>
<evidence type="ECO:0000256" key="1">
    <source>
        <dbReference type="ARBA" id="ARBA00004651"/>
    </source>
</evidence>
<dbReference type="SUPFAM" id="SSF161098">
    <property type="entry name" value="MetI-like"/>
    <property type="match status" value="1"/>
</dbReference>
<feature type="transmembrane region" description="Helical" evidence="7">
    <location>
        <begin position="207"/>
        <end position="225"/>
    </location>
</feature>
<sequence>MLATLVLLELLVRVAVLDPAVFPYPSTVLARLGEESTGAAAWLATGQTLAQATIGLSIGTVAAVLSGLLLGSLPQLERAVAPVIEFLRPIPSIAILPLVILSLGVGHTSAIVLVSVSSYWLVLVLTIQGARSVDPATVDALQVFGLGPRQRFVRLTLPSSAPFIVTGVRIAGAVSIIVAITAELVGGMPGLGRLVARAEFSGDRVGLFAYIVVSGLLGLAVNAALQHAESRLLGWHPSQRRET</sequence>
<comment type="subcellular location">
    <subcellularLocation>
        <location evidence="1 7">Cell membrane</location>
        <topology evidence="1 7">Multi-pass membrane protein</topology>
    </subcellularLocation>
</comment>
<evidence type="ECO:0000256" key="5">
    <source>
        <dbReference type="ARBA" id="ARBA00022989"/>
    </source>
</evidence>
<accession>A0ABV1KDZ8</accession>
<dbReference type="CDD" id="cd06261">
    <property type="entry name" value="TM_PBP2"/>
    <property type="match status" value="1"/>
</dbReference>
<evidence type="ECO:0000313" key="10">
    <source>
        <dbReference type="Proteomes" id="UP001494902"/>
    </source>
</evidence>
<reference evidence="9 10" key="1">
    <citation type="submission" date="2024-03" db="EMBL/GenBank/DDBJ databases">
        <title>Draft genome sequence of Pseudonocardia nematodicida JCM 31783.</title>
        <authorList>
            <person name="Butdee W."/>
            <person name="Duangmal K."/>
        </authorList>
    </citation>
    <scope>NUCLEOTIDE SEQUENCE [LARGE SCALE GENOMIC DNA]</scope>
    <source>
        <strain evidence="9 10">JCM 31783</strain>
    </source>
</reference>
<evidence type="ECO:0000256" key="2">
    <source>
        <dbReference type="ARBA" id="ARBA00022448"/>
    </source>
</evidence>
<comment type="caution">
    <text evidence="9">The sequence shown here is derived from an EMBL/GenBank/DDBJ whole genome shotgun (WGS) entry which is preliminary data.</text>
</comment>
<dbReference type="InterPro" id="IPR035906">
    <property type="entry name" value="MetI-like_sf"/>
</dbReference>
<proteinExistence type="inferred from homology"/>
<dbReference type="Proteomes" id="UP001494902">
    <property type="component" value="Unassembled WGS sequence"/>
</dbReference>
<keyword evidence="2 7" id="KW-0813">Transport</keyword>